<dbReference type="EMBL" id="JAVDPW010000010">
    <property type="protein sequence ID" value="MDR6292885.1"/>
    <property type="molecule type" value="Genomic_DNA"/>
</dbReference>
<dbReference type="SUPFAM" id="SSF52172">
    <property type="entry name" value="CheY-like"/>
    <property type="match status" value="1"/>
</dbReference>
<evidence type="ECO:0000256" key="3">
    <source>
        <dbReference type="SAM" id="MobiDB-lite"/>
    </source>
</evidence>
<evidence type="ECO:0000313" key="5">
    <source>
        <dbReference type="EMBL" id="MDR6292885.1"/>
    </source>
</evidence>
<dbReference type="Pfam" id="PF00072">
    <property type="entry name" value="Response_reg"/>
    <property type="match status" value="1"/>
</dbReference>
<sequence length="144" mass="15463">MDDWRAARMMESEHADPSRSTTTKSVDVALLVEDEPLIRMVAVDLLEELGTTVEEAGSAAEALAVMQRTGERIDVAIIDLGLPDGSGHDLALTLRQVRPRLPIVIATGYCQAAVPPSPSEAFAYLQKPYDLGMLKAALAEVMGT</sequence>
<feature type="domain" description="Response regulatory" evidence="4">
    <location>
        <begin position="28"/>
        <end position="142"/>
    </location>
</feature>
<organism evidence="5 6">
    <name type="scientific">Inquilinus ginsengisoli</name>
    <dbReference type="NCBI Taxonomy" id="363840"/>
    <lineage>
        <taxon>Bacteria</taxon>
        <taxon>Pseudomonadati</taxon>
        <taxon>Pseudomonadota</taxon>
        <taxon>Alphaproteobacteria</taxon>
        <taxon>Rhodospirillales</taxon>
        <taxon>Rhodospirillaceae</taxon>
        <taxon>Inquilinus</taxon>
    </lineage>
</organism>
<dbReference type="Gene3D" id="3.40.50.2300">
    <property type="match status" value="1"/>
</dbReference>
<keyword evidence="1 2" id="KW-0597">Phosphoprotein</keyword>
<feature type="modified residue" description="4-aspartylphosphate" evidence="2">
    <location>
        <position position="79"/>
    </location>
</feature>
<dbReference type="InterPro" id="IPR001789">
    <property type="entry name" value="Sig_transdc_resp-reg_receiver"/>
</dbReference>
<proteinExistence type="predicted"/>
<evidence type="ECO:0000256" key="2">
    <source>
        <dbReference type="PROSITE-ProRule" id="PRU00169"/>
    </source>
</evidence>
<dbReference type="SMART" id="SM00448">
    <property type="entry name" value="REC"/>
    <property type="match status" value="1"/>
</dbReference>
<gene>
    <name evidence="5" type="ORF">E9232_005430</name>
</gene>
<evidence type="ECO:0000259" key="4">
    <source>
        <dbReference type="PROSITE" id="PS50110"/>
    </source>
</evidence>
<protein>
    <submittedName>
        <fullName evidence="5">CheY-like chemotaxis protein</fullName>
    </submittedName>
</protein>
<dbReference type="InterPro" id="IPR011006">
    <property type="entry name" value="CheY-like_superfamily"/>
</dbReference>
<comment type="caution">
    <text evidence="5">The sequence shown here is derived from an EMBL/GenBank/DDBJ whole genome shotgun (WGS) entry which is preliminary data.</text>
</comment>
<dbReference type="PANTHER" id="PTHR44591">
    <property type="entry name" value="STRESS RESPONSE REGULATOR PROTEIN 1"/>
    <property type="match status" value="1"/>
</dbReference>
<feature type="compositionally biased region" description="Basic and acidic residues" evidence="3">
    <location>
        <begin position="1"/>
        <end position="17"/>
    </location>
</feature>
<feature type="region of interest" description="Disordered" evidence="3">
    <location>
        <begin position="1"/>
        <end position="24"/>
    </location>
</feature>
<dbReference type="PROSITE" id="PS50110">
    <property type="entry name" value="RESPONSE_REGULATORY"/>
    <property type="match status" value="1"/>
</dbReference>
<dbReference type="Proteomes" id="UP001262410">
    <property type="component" value="Unassembled WGS sequence"/>
</dbReference>
<accession>A0ABU1JW85</accession>
<name>A0ABU1JW85_9PROT</name>
<dbReference type="CDD" id="cd00156">
    <property type="entry name" value="REC"/>
    <property type="match status" value="1"/>
</dbReference>
<keyword evidence="6" id="KW-1185">Reference proteome</keyword>
<evidence type="ECO:0000313" key="6">
    <source>
        <dbReference type="Proteomes" id="UP001262410"/>
    </source>
</evidence>
<dbReference type="InterPro" id="IPR050595">
    <property type="entry name" value="Bact_response_regulator"/>
</dbReference>
<reference evidence="5 6" key="1">
    <citation type="submission" date="2023-07" db="EMBL/GenBank/DDBJ databases">
        <title>Sorghum-associated microbial communities from plants grown in Nebraska, USA.</title>
        <authorList>
            <person name="Schachtman D."/>
        </authorList>
    </citation>
    <scope>NUCLEOTIDE SEQUENCE [LARGE SCALE GENOMIC DNA]</scope>
    <source>
        <strain evidence="5 6">584</strain>
    </source>
</reference>
<dbReference type="RefSeq" id="WP_309799379.1">
    <property type="nucleotide sequence ID" value="NZ_JAVDPW010000010.1"/>
</dbReference>
<dbReference type="PANTHER" id="PTHR44591:SF3">
    <property type="entry name" value="RESPONSE REGULATORY DOMAIN-CONTAINING PROTEIN"/>
    <property type="match status" value="1"/>
</dbReference>
<evidence type="ECO:0000256" key="1">
    <source>
        <dbReference type="ARBA" id="ARBA00022553"/>
    </source>
</evidence>